<organism evidence="2 3">
    <name type="scientific">Syncephalis pseudoplumigaleata</name>
    <dbReference type="NCBI Taxonomy" id="1712513"/>
    <lineage>
        <taxon>Eukaryota</taxon>
        <taxon>Fungi</taxon>
        <taxon>Fungi incertae sedis</taxon>
        <taxon>Zoopagomycota</taxon>
        <taxon>Zoopagomycotina</taxon>
        <taxon>Zoopagomycetes</taxon>
        <taxon>Zoopagales</taxon>
        <taxon>Piptocephalidaceae</taxon>
        <taxon>Syncephalis</taxon>
    </lineage>
</organism>
<dbReference type="SUPFAM" id="SSF52540">
    <property type="entry name" value="P-loop containing nucleoside triphosphate hydrolases"/>
    <property type="match status" value="1"/>
</dbReference>
<evidence type="ECO:0000313" key="3">
    <source>
        <dbReference type="Proteomes" id="UP000278143"/>
    </source>
</evidence>
<name>A0A4P9Z369_9FUNG</name>
<dbReference type="AlphaFoldDB" id="A0A4P9Z369"/>
<feature type="compositionally biased region" description="Gly residues" evidence="1">
    <location>
        <begin position="136"/>
        <end position="150"/>
    </location>
</feature>
<feature type="region of interest" description="Disordered" evidence="1">
    <location>
        <begin position="120"/>
        <end position="150"/>
    </location>
</feature>
<protein>
    <submittedName>
        <fullName evidence="2">Uncharacterized protein</fullName>
    </submittedName>
</protein>
<dbReference type="InterPro" id="IPR027417">
    <property type="entry name" value="P-loop_NTPase"/>
</dbReference>
<sequence length="613" mass="68514">MATISTVWRLRHVGASALRCRRQQTCMQGHRCTRRALPLSSGHRGFAATAMQHDDAKSYNYCPRTGVPLKSPSSSSSSSSSCEQASGLGASFNKTQAMNYNNLVAAGLVQHEVEEYRLAHPNGNKTMSPPAPSPGSSGGGNGSGGNGGDNGAFDKLKDMLARWWANKDVVAICTILAGTGTLINVAQQKEQMERQERLEEERRHEAAEESARNSAERKISVVRGALTTQLKPPEVQLPMCDLYEAEALINRLVQRSPVLVNGYQGTGKSTLLSRMVASRRSDVDVTFNQPAYRLSLRKCLRDRGNEPGVLFRLIAEELGLGRAVQEGFVHDDFSNAHQYFVSALEDLRRDGYEPCFFVVDDVEILFNDTHPEMQQQAGGWCEWLLELHEAGLLRLVLVTSAGGVYLDLIKFSGFEARLERAHMPEMRESRIIDYLLNEFNPQACDADTLAFDEVSAPEFARIFTGFTDILFATSSPSIHEYCENRIRHARNKIKKAIQKDACYREIFASIPCELADFEERLPNKTLSELEKLLDYLVDRGLVAWTGSTIVWNRKIIREAYQRMKQTEDDALRNSGLYYQCSIGFQRLGRLLGLYREHASGEKPTIQLNTATAK</sequence>
<accession>A0A4P9Z369</accession>
<keyword evidence="3" id="KW-1185">Reference proteome</keyword>
<dbReference type="OrthoDB" id="5583272at2759"/>
<dbReference type="Proteomes" id="UP000278143">
    <property type="component" value="Unassembled WGS sequence"/>
</dbReference>
<proteinExistence type="predicted"/>
<evidence type="ECO:0000313" key="2">
    <source>
        <dbReference type="EMBL" id="RKP26422.1"/>
    </source>
</evidence>
<evidence type="ECO:0000256" key="1">
    <source>
        <dbReference type="SAM" id="MobiDB-lite"/>
    </source>
</evidence>
<reference evidence="3" key="1">
    <citation type="journal article" date="2018" name="Nat. Microbiol.">
        <title>Leveraging single-cell genomics to expand the fungal tree of life.</title>
        <authorList>
            <person name="Ahrendt S.R."/>
            <person name="Quandt C.A."/>
            <person name="Ciobanu D."/>
            <person name="Clum A."/>
            <person name="Salamov A."/>
            <person name="Andreopoulos B."/>
            <person name="Cheng J.F."/>
            <person name="Woyke T."/>
            <person name="Pelin A."/>
            <person name="Henrissat B."/>
            <person name="Reynolds N.K."/>
            <person name="Benny G.L."/>
            <person name="Smith M.E."/>
            <person name="James T.Y."/>
            <person name="Grigoriev I.V."/>
        </authorList>
    </citation>
    <scope>NUCLEOTIDE SEQUENCE [LARGE SCALE GENOMIC DNA]</scope>
    <source>
        <strain evidence="3">Benny S71-1</strain>
    </source>
</reference>
<gene>
    <name evidence="2" type="ORF">SYNPS1DRAFT_27888</name>
</gene>
<dbReference type="EMBL" id="KZ989429">
    <property type="protein sequence ID" value="RKP26422.1"/>
    <property type="molecule type" value="Genomic_DNA"/>
</dbReference>
<feature type="region of interest" description="Disordered" evidence="1">
    <location>
        <begin position="194"/>
        <end position="214"/>
    </location>
</feature>